<reference evidence="4" key="1">
    <citation type="journal article" date="2021" name="Proc. Natl. Acad. Sci. U.S.A.">
        <title>A Catalog of Tens of Thousands of Viruses from Human Metagenomes Reveals Hidden Associations with Chronic Diseases.</title>
        <authorList>
            <person name="Tisza M.J."/>
            <person name="Buck C.B."/>
        </authorList>
    </citation>
    <scope>NUCLEOTIDE SEQUENCE</scope>
    <source>
        <strain evidence="4">Ctitf6</strain>
    </source>
</reference>
<name>A0A8S5P198_9CAUD</name>
<dbReference type="InterPro" id="IPR058530">
    <property type="entry name" value="Baseplate_J-like_C"/>
</dbReference>
<sequence>MTFAALLDAGKRQVSDDVLKSEGSLVYNAIAALAYELEKLYIQADWIMKQADPAKADYENLVTLAAARAVYPAEATHAQVRMKADAAVPVGSRFSLSAYNYVVLEEMTDHTYNYRMQCEEAGSGPNELRGELVAIDYVDGLSSAAITELLVAGKDADGRDELYYKYLDSFKENSFGGNIAEYKERLMSFDGIGGAKIYPAWNGPGTVKAVLIGADYAPVSEYLIQEIQEAMMPVPAEGYGIAPIGHTVDIASAIGVSIAITTNVTFRPGYSWATLRTKIEDAVKNYLLSIRKEWTDGEALDKSTIYISRTEAAILDVNGVLDVSETAINGMAANLVLEPDQIPVYGRVDSA</sequence>
<dbReference type="EMBL" id="BK015313">
    <property type="protein sequence ID" value="DAE00855.1"/>
    <property type="molecule type" value="Genomic_DNA"/>
</dbReference>
<dbReference type="InterPro" id="IPR052399">
    <property type="entry name" value="Phage_Baseplate_Assmbl_Protein"/>
</dbReference>
<protein>
    <submittedName>
        <fullName evidence="4">Baseplate J like protein</fullName>
    </submittedName>
</protein>
<evidence type="ECO:0000256" key="1">
    <source>
        <dbReference type="ARBA" id="ARBA00038087"/>
    </source>
</evidence>
<dbReference type="Pfam" id="PF26078">
    <property type="entry name" value="Baseplate_J_M"/>
    <property type="match status" value="1"/>
</dbReference>
<feature type="domain" description="Baseplate J-like C-terminal" evidence="3">
    <location>
        <begin position="258"/>
        <end position="348"/>
    </location>
</feature>
<evidence type="ECO:0000259" key="2">
    <source>
        <dbReference type="Pfam" id="PF26078"/>
    </source>
</evidence>
<dbReference type="PANTHER" id="PTHR37829:SF3">
    <property type="entry name" value="PROTEIN JAYE-RELATED"/>
    <property type="match status" value="1"/>
</dbReference>
<accession>A0A8S5P198</accession>
<dbReference type="InterPro" id="IPR058531">
    <property type="entry name" value="Baseplate_J_M"/>
</dbReference>
<organism evidence="4">
    <name type="scientific">Siphoviridae sp. ctitf6</name>
    <dbReference type="NCBI Taxonomy" id="2825627"/>
    <lineage>
        <taxon>Viruses</taxon>
        <taxon>Duplodnaviria</taxon>
        <taxon>Heunggongvirae</taxon>
        <taxon>Uroviricota</taxon>
        <taxon>Caudoviricetes</taxon>
    </lineage>
</organism>
<evidence type="ECO:0000313" key="4">
    <source>
        <dbReference type="EMBL" id="DAE00855.1"/>
    </source>
</evidence>
<evidence type="ECO:0000259" key="3">
    <source>
        <dbReference type="Pfam" id="PF26079"/>
    </source>
</evidence>
<proteinExistence type="inferred from homology"/>
<dbReference type="PANTHER" id="PTHR37829">
    <property type="entry name" value="PHAGE-LIKE ELEMENT PBSX PROTEIN XKDT"/>
    <property type="match status" value="1"/>
</dbReference>
<dbReference type="Pfam" id="PF26079">
    <property type="entry name" value="Baseplate_J_C"/>
    <property type="match status" value="1"/>
</dbReference>
<comment type="similarity">
    <text evidence="1">Belongs to the Mu gp47/PBSX XkdT family.</text>
</comment>
<feature type="domain" description="Baseplate J-like central" evidence="2">
    <location>
        <begin position="174"/>
        <end position="250"/>
    </location>
</feature>